<evidence type="ECO:0000313" key="3">
    <source>
        <dbReference type="Proteomes" id="UP001139006"/>
    </source>
</evidence>
<feature type="transmembrane region" description="Helical" evidence="1">
    <location>
        <begin position="128"/>
        <end position="150"/>
    </location>
</feature>
<dbReference type="Proteomes" id="UP001139006">
    <property type="component" value="Unassembled WGS sequence"/>
</dbReference>
<feature type="transmembrane region" description="Helical" evidence="1">
    <location>
        <begin position="20"/>
        <end position="41"/>
    </location>
</feature>
<reference evidence="2 3" key="1">
    <citation type="journal article" date="2023" name="Int. J. Syst. Evol. Microbiol.">
        <title>Ligilactobacillus ubinensis sp. nov., a novel species isolated from the wild ferment of a durian fruit (Durio zibethinus).</title>
        <authorList>
            <person name="Heng Y.C."/>
            <person name="Menon N."/>
            <person name="Chen B."/>
            <person name="Loo B.Z.L."/>
            <person name="Wong G.W.J."/>
            <person name="Lim A.C.H."/>
            <person name="Silvaraju S."/>
            <person name="Kittelmann S."/>
        </authorList>
    </citation>
    <scope>NUCLEOTIDE SEQUENCE [LARGE SCALE GENOMIC DNA]</scope>
    <source>
        <strain evidence="2 3">WILCCON 0076</strain>
    </source>
</reference>
<comment type="caution">
    <text evidence="2">The sequence shown here is derived from an EMBL/GenBank/DDBJ whole genome shotgun (WGS) entry which is preliminary data.</text>
</comment>
<dbReference type="EMBL" id="JAIULA010000016">
    <property type="protein sequence ID" value="MCP0887379.1"/>
    <property type="molecule type" value="Genomic_DNA"/>
</dbReference>
<dbReference type="AlphaFoldDB" id="A0A9X2FLE7"/>
<keyword evidence="1" id="KW-0472">Membrane</keyword>
<keyword evidence="3" id="KW-1185">Reference proteome</keyword>
<organism evidence="2 3">
    <name type="scientific">Ligilactobacillus ubinensis</name>
    <dbReference type="NCBI Taxonomy" id="2876789"/>
    <lineage>
        <taxon>Bacteria</taxon>
        <taxon>Bacillati</taxon>
        <taxon>Bacillota</taxon>
        <taxon>Bacilli</taxon>
        <taxon>Lactobacillales</taxon>
        <taxon>Lactobacillaceae</taxon>
        <taxon>Ligilactobacillus</taxon>
    </lineage>
</organism>
<gene>
    <name evidence="2" type="ORF">LB941_08530</name>
</gene>
<feature type="transmembrane region" description="Helical" evidence="1">
    <location>
        <begin position="162"/>
        <end position="182"/>
    </location>
</feature>
<evidence type="ECO:0000313" key="2">
    <source>
        <dbReference type="EMBL" id="MCP0887379.1"/>
    </source>
</evidence>
<proteinExistence type="predicted"/>
<keyword evidence="1" id="KW-0812">Transmembrane</keyword>
<dbReference type="GO" id="GO:0140359">
    <property type="term" value="F:ABC-type transporter activity"/>
    <property type="evidence" value="ECO:0007669"/>
    <property type="project" value="InterPro"/>
</dbReference>
<feature type="transmembrane region" description="Helical" evidence="1">
    <location>
        <begin position="99"/>
        <end position="122"/>
    </location>
</feature>
<protein>
    <submittedName>
        <fullName evidence="2">ABC transporter permease subunit</fullName>
    </submittedName>
</protein>
<accession>A0A9X2FLE7</accession>
<dbReference type="GO" id="GO:0005886">
    <property type="term" value="C:plasma membrane"/>
    <property type="evidence" value="ECO:0007669"/>
    <property type="project" value="UniProtKB-SubCell"/>
</dbReference>
<dbReference type="Pfam" id="PF12679">
    <property type="entry name" value="ABC2_membrane_2"/>
    <property type="match status" value="1"/>
</dbReference>
<evidence type="ECO:0000256" key="1">
    <source>
        <dbReference type="SAM" id="Phobius"/>
    </source>
</evidence>
<dbReference type="RefSeq" id="WP_253361168.1">
    <property type="nucleotide sequence ID" value="NZ_JAIULA010000016.1"/>
</dbReference>
<feature type="transmembrane region" description="Helical" evidence="1">
    <location>
        <begin position="53"/>
        <end position="78"/>
    </location>
</feature>
<keyword evidence="1" id="KW-1133">Transmembrane helix</keyword>
<name>A0A9X2FLE7_9LACO</name>
<feature type="transmembrane region" description="Helical" evidence="1">
    <location>
        <begin position="202"/>
        <end position="224"/>
    </location>
</feature>
<sequence>MIAILKKELLSQFRSKRSIVLLILIILLSLIAGKYSLSLSISQGNSSSGSSPLFTVIFSIYIILMPLISAIMFGGIVAREVKDQSLRYLIPIISRRKILFSKYLAMNIYFIVLFFISTSFILLLRQSYIFPLKLFAISIFIILYLNAITLCCSINLSSERSVFLSGVVLFIFFPGITLWNLIKPNIINKTLNFVLPSTYLDGKASLLIIIVLTIFIIWLSFYNFSKREI</sequence>